<feature type="transmembrane region" description="Helical" evidence="1">
    <location>
        <begin position="12"/>
        <end position="37"/>
    </location>
</feature>
<dbReference type="HOGENOM" id="CLU_2238403_0_0_1"/>
<evidence type="ECO:0000313" key="2">
    <source>
        <dbReference type="EMBL" id="KIK33227.1"/>
    </source>
</evidence>
<organism evidence="2 3">
    <name type="scientific">Suillus luteus UH-Slu-Lm8-n1</name>
    <dbReference type="NCBI Taxonomy" id="930992"/>
    <lineage>
        <taxon>Eukaryota</taxon>
        <taxon>Fungi</taxon>
        <taxon>Dikarya</taxon>
        <taxon>Basidiomycota</taxon>
        <taxon>Agaricomycotina</taxon>
        <taxon>Agaricomycetes</taxon>
        <taxon>Agaricomycetidae</taxon>
        <taxon>Boletales</taxon>
        <taxon>Suillineae</taxon>
        <taxon>Suillaceae</taxon>
        <taxon>Suillus</taxon>
    </lineage>
</organism>
<dbReference type="EMBL" id="KN835991">
    <property type="protein sequence ID" value="KIK33227.1"/>
    <property type="molecule type" value="Genomic_DNA"/>
</dbReference>
<keyword evidence="1" id="KW-0472">Membrane</keyword>
<gene>
    <name evidence="2" type="ORF">CY34DRAFT_722844</name>
</gene>
<sequence>MSRSQRWQILVLVRAMCLIIVSKFSVLVFLVVFGGLWDRVICRLREGGARSCESGHPPWLGSTSYWECRLRVLGHSHGVRMMVGKVHRRYHHRRDKVRVPSGWNS</sequence>
<keyword evidence="3" id="KW-1185">Reference proteome</keyword>
<accession>A0A0D0AG74</accession>
<keyword evidence="1" id="KW-0812">Transmembrane</keyword>
<protein>
    <submittedName>
        <fullName evidence="2">Uncharacterized protein</fullName>
    </submittedName>
</protein>
<dbReference type="InParanoid" id="A0A0D0AG74"/>
<keyword evidence="1" id="KW-1133">Transmembrane helix</keyword>
<reference evidence="3" key="2">
    <citation type="submission" date="2015-01" db="EMBL/GenBank/DDBJ databases">
        <title>Evolutionary Origins and Diversification of the Mycorrhizal Mutualists.</title>
        <authorList>
            <consortium name="DOE Joint Genome Institute"/>
            <consortium name="Mycorrhizal Genomics Consortium"/>
            <person name="Kohler A."/>
            <person name="Kuo A."/>
            <person name="Nagy L.G."/>
            <person name="Floudas D."/>
            <person name="Copeland A."/>
            <person name="Barry K.W."/>
            <person name="Cichocki N."/>
            <person name="Veneault-Fourrey C."/>
            <person name="LaButti K."/>
            <person name="Lindquist E.A."/>
            <person name="Lipzen A."/>
            <person name="Lundell T."/>
            <person name="Morin E."/>
            <person name="Murat C."/>
            <person name="Riley R."/>
            <person name="Ohm R."/>
            <person name="Sun H."/>
            <person name="Tunlid A."/>
            <person name="Henrissat B."/>
            <person name="Grigoriev I.V."/>
            <person name="Hibbett D.S."/>
            <person name="Martin F."/>
        </authorList>
    </citation>
    <scope>NUCLEOTIDE SEQUENCE [LARGE SCALE GENOMIC DNA]</scope>
    <source>
        <strain evidence="3">UH-Slu-Lm8-n1</strain>
    </source>
</reference>
<dbReference type="Proteomes" id="UP000054485">
    <property type="component" value="Unassembled WGS sequence"/>
</dbReference>
<dbReference type="AlphaFoldDB" id="A0A0D0AG74"/>
<name>A0A0D0AG74_9AGAM</name>
<evidence type="ECO:0000256" key="1">
    <source>
        <dbReference type="SAM" id="Phobius"/>
    </source>
</evidence>
<reference evidence="2 3" key="1">
    <citation type="submission" date="2014-04" db="EMBL/GenBank/DDBJ databases">
        <authorList>
            <consortium name="DOE Joint Genome Institute"/>
            <person name="Kuo A."/>
            <person name="Ruytinx J."/>
            <person name="Rineau F."/>
            <person name="Colpaert J."/>
            <person name="Kohler A."/>
            <person name="Nagy L.G."/>
            <person name="Floudas D."/>
            <person name="Copeland A."/>
            <person name="Barry K.W."/>
            <person name="Cichocki N."/>
            <person name="Veneault-Fourrey C."/>
            <person name="LaButti K."/>
            <person name="Lindquist E.A."/>
            <person name="Lipzen A."/>
            <person name="Lundell T."/>
            <person name="Morin E."/>
            <person name="Murat C."/>
            <person name="Sun H."/>
            <person name="Tunlid A."/>
            <person name="Henrissat B."/>
            <person name="Grigoriev I.V."/>
            <person name="Hibbett D.S."/>
            <person name="Martin F."/>
            <person name="Nordberg H.P."/>
            <person name="Cantor M.N."/>
            <person name="Hua S.X."/>
        </authorList>
    </citation>
    <scope>NUCLEOTIDE SEQUENCE [LARGE SCALE GENOMIC DNA]</scope>
    <source>
        <strain evidence="2 3">UH-Slu-Lm8-n1</strain>
    </source>
</reference>
<evidence type="ECO:0000313" key="3">
    <source>
        <dbReference type="Proteomes" id="UP000054485"/>
    </source>
</evidence>
<proteinExistence type="predicted"/>